<accession>A0ABQ2K425</accession>
<keyword evidence="2" id="KW-1185">Reference proteome</keyword>
<comment type="caution">
    <text evidence="1">The sequence shown here is derived from an EMBL/GenBank/DDBJ whole genome shotgun (WGS) entry which is preliminary data.</text>
</comment>
<dbReference type="Proteomes" id="UP000658127">
    <property type="component" value="Unassembled WGS sequence"/>
</dbReference>
<name>A0ABQ2K425_9NOCA</name>
<evidence type="ECO:0000313" key="1">
    <source>
        <dbReference type="EMBL" id="GGN66702.1"/>
    </source>
</evidence>
<reference evidence="2" key="1">
    <citation type="journal article" date="2019" name="Int. J. Syst. Evol. Microbiol.">
        <title>The Global Catalogue of Microorganisms (GCM) 10K type strain sequencing project: providing services to taxonomists for standard genome sequencing and annotation.</title>
        <authorList>
            <consortium name="The Broad Institute Genomics Platform"/>
            <consortium name="The Broad Institute Genome Sequencing Center for Infectious Disease"/>
            <person name="Wu L."/>
            <person name="Ma J."/>
        </authorList>
    </citation>
    <scope>NUCLEOTIDE SEQUENCE [LARGE SCALE GENOMIC DNA]</scope>
    <source>
        <strain evidence="2">CGMCC 4.7329</strain>
    </source>
</reference>
<protein>
    <submittedName>
        <fullName evidence="1">Uncharacterized protein</fullName>
    </submittedName>
</protein>
<evidence type="ECO:0000313" key="2">
    <source>
        <dbReference type="Proteomes" id="UP000658127"/>
    </source>
</evidence>
<sequence length="182" mass="19524">MRGDRLGEQVLDVVVEDSRGAVPARVMGVACGGDRGQRHRLADTGELFHPVLAVGAEPAGLAVAGFVGVEVDQRGGTGDRRFALFADGGVDLGRARERVHRTVTVDNDVMSAFVPEPVLVTDSQYDIGGERFALHVDRRAGVLVHPAQRGRPRVGLTAQIHPGPARPPRHVHPLVRHPVDLE</sequence>
<dbReference type="EMBL" id="BMNE01000001">
    <property type="protein sequence ID" value="GGN66702.1"/>
    <property type="molecule type" value="Genomic_DNA"/>
</dbReference>
<gene>
    <name evidence="1" type="ORF">GCM10011610_01940</name>
</gene>
<proteinExistence type="predicted"/>
<organism evidence="1 2">
    <name type="scientific">Nocardia rhizosphaerihabitans</name>
    <dbReference type="NCBI Taxonomy" id="1691570"/>
    <lineage>
        <taxon>Bacteria</taxon>
        <taxon>Bacillati</taxon>
        <taxon>Actinomycetota</taxon>
        <taxon>Actinomycetes</taxon>
        <taxon>Mycobacteriales</taxon>
        <taxon>Nocardiaceae</taxon>
        <taxon>Nocardia</taxon>
    </lineage>
</organism>